<reference evidence="2 3" key="1">
    <citation type="submission" date="2019-04" db="EMBL/GenBank/DDBJ databases">
        <title>Chitiniphilus eburnea sp. nov., a novel chitinolytic bacterium isolated from aquaculture sludge.</title>
        <authorList>
            <person name="Sheng M."/>
        </authorList>
    </citation>
    <scope>NUCLEOTIDE SEQUENCE [LARGE SCALE GENOMIC DNA]</scope>
    <source>
        <strain evidence="2 3">HX-2-15</strain>
    </source>
</reference>
<gene>
    <name evidence="2" type="ORF">FAZ21_17915</name>
</gene>
<dbReference type="OrthoDB" id="9798676at2"/>
<evidence type="ECO:0000313" key="2">
    <source>
        <dbReference type="EMBL" id="TJZ65822.1"/>
    </source>
</evidence>
<proteinExistence type="predicted"/>
<keyword evidence="3" id="KW-1185">Reference proteome</keyword>
<dbReference type="RefSeq" id="WP_136774804.1">
    <property type="nucleotide sequence ID" value="NZ_CP156074.1"/>
</dbReference>
<evidence type="ECO:0000313" key="3">
    <source>
        <dbReference type="Proteomes" id="UP000310016"/>
    </source>
</evidence>
<organism evidence="2 3">
    <name type="scientific">Chitiniphilus eburneus</name>
    <dbReference type="NCBI Taxonomy" id="2571148"/>
    <lineage>
        <taxon>Bacteria</taxon>
        <taxon>Pseudomonadati</taxon>
        <taxon>Pseudomonadota</taxon>
        <taxon>Betaproteobacteria</taxon>
        <taxon>Neisseriales</taxon>
        <taxon>Chitinibacteraceae</taxon>
        <taxon>Chitiniphilus</taxon>
    </lineage>
</organism>
<evidence type="ECO:0000259" key="1">
    <source>
        <dbReference type="Pfam" id="PF13723"/>
    </source>
</evidence>
<name>A0A4U0PFH9_9NEIS</name>
<dbReference type="AlphaFoldDB" id="A0A4U0PFH9"/>
<feature type="domain" description="Beta-ketoacyl synthase-like N-terminal" evidence="1">
    <location>
        <begin position="26"/>
        <end position="201"/>
    </location>
</feature>
<protein>
    <submittedName>
        <fullName evidence="2">3-oxoacyl-ACP synthase</fullName>
    </submittedName>
</protein>
<dbReference type="Proteomes" id="UP000310016">
    <property type="component" value="Unassembled WGS sequence"/>
</dbReference>
<sequence length="239" mass="25203">MPSPAPSFTLSGWSAWNPALTDAAAWLDWAARDEALPQGDGAPALAAMPPLLRRRAHRLGRMALETLYGAAPGDDCVVVHASRHGEVERSLALLQSLAADGSVSPQHFGMAVHNAIPGLFTIARQLPLPVSAVAAGRATIWAALVEALGQLADGAPRVLLVMADEPVPPLFTPFTDEPEAPFAYTLALTPGDDWHLDWAASDAGDCADNAAPGVLRAVLTGRGYAWQSQGRRWRLEPGA</sequence>
<dbReference type="Pfam" id="PF13723">
    <property type="entry name" value="Ketoacyl-synt_2"/>
    <property type="match status" value="1"/>
</dbReference>
<accession>A0A4U0PFH9</accession>
<dbReference type="InterPro" id="IPR014030">
    <property type="entry name" value="Ketoacyl_synth_N"/>
</dbReference>
<dbReference type="EMBL" id="SUMF01000035">
    <property type="protein sequence ID" value="TJZ65822.1"/>
    <property type="molecule type" value="Genomic_DNA"/>
</dbReference>
<comment type="caution">
    <text evidence="2">The sequence shown here is derived from an EMBL/GenBank/DDBJ whole genome shotgun (WGS) entry which is preliminary data.</text>
</comment>